<dbReference type="PROSITE" id="PS51352">
    <property type="entry name" value="THIOREDOXIN_2"/>
    <property type="match status" value="1"/>
</dbReference>
<dbReference type="InterPro" id="IPR013766">
    <property type="entry name" value="Thioredoxin_domain"/>
</dbReference>
<dbReference type="EMBL" id="VOPY01000003">
    <property type="protein sequence ID" value="TXC68216.1"/>
    <property type="molecule type" value="Genomic_DNA"/>
</dbReference>
<dbReference type="RefSeq" id="WP_147123435.1">
    <property type="nucleotide sequence ID" value="NZ_VOPY01000003.1"/>
</dbReference>
<dbReference type="AlphaFoldDB" id="A0A5C6U8W1"/>
<name>A0A5C6U8W1_9SPHN</name>
<sequence length="176" mass="18468">MTPIPFIAVVALLTAGGLEEYGLPAVAPVAADAPVAAVAAPEARPYDETADASEAVAAAMTRAALADKRVVVVMGANWCHDSRALAGWFATPRFAEMLDSRYEVVFVDAGHPATGDLHNAAIARRFGLKTLKGTPTVFVAAPDGTRLNSKKDASSWRNAASRDEDAIFAYFDSFGA</sequence>
<evidence type="ECO:0000313" key="3">
    <source>
        <dbReference type="Proteomes" id="UP000321129"/>
    </source>
</evidence>
<gene>
    <name evidence="2" type="ORF">FSZ31_11030</name>
</gene>
<comment type="caution">
    <text evidence="2">The sequence shown here is derived from an EMBL/GenBank/DDBJ whole genome shotgun (WGS) entry which is preliminary data.</text>
</comment>
<dbReference type="SUPFAM" id="SSF52833">
    <property type="entry name" value="Thioredoxin-like"/>
    <property type="match status" value="1"/>
</dbReference>
<proteinExistence type="predicted"/>
<dbReference type="Gene3D" id="3.40.30.10">
    <property type="entry name" value="Glutaredoxin"/>
    <property type="match status" value="1"/>
</dbReference>
<feature type="domain" description="Thioredoxin" evidence="1">
    <location>
        <begin position="27"/>
        <end position="176"/>
    </location>
</feature>
<dbReference type="CDD" id="cd02947">
    <property type="entry name" value="TRX_family"/>
    <property type="match status" value="1"/>
</dbReference>
<reference evidence="2 3" key="1">
    <citation type="submission" date="2019-08" db="EMBL/GenBank/DDBJ databases">
        <title>Sphingorhabdus soil sp. nov., isolated from arctic soil.</title>
        <authorList>
            <person name="Liu Y."/>
        </authorList>
    </citation>
    <scope>NUCLEOTIDE SEQUENCE [LARGE SCALE GENOMIC DNA]</scope>
    <source>
        <strain evidence="2 3">D-2Q-5-6</strain>
    </source>
</reference>
<organism evidence="2 3">
    <name type="scientific">Flavisphingopyxis soli</name>
    <dbReference type="NCBI Taxonomy" id="2601267"/>
    <lineage>
        <taxon>Bacteria</taxon>
        <taxon>Pseudomonadati</taxon>
        <taxon>Pseudomonadota</taxon>
        <taxon>Alphaproteobacteria</taxon>
        <taxon>Sphingomonadales</taxon>
        <taxon>Sphingopyxidaceae</taxon>
        <taxon>Flavisphingopyxis</taxon>
    </lineage>
</organism>
<accession>A0A5C6U8W1</accession>
<dbReference type="Pfam" id="PF13899">
    <property type="entry name" value="Thioredoxin_7"/>
    <property type="match status" value="1"/>
</dbReference>
<dbReference type="InterPro" id="IPR036249">
    <property type="entry name" value="Thioredoxin-like_sf"/>
</dbReference>
<dbReference type="OrthoDB" id="7629852at2"/>
<protein>
    <submittedName>
        <fullName evidence="2">Thioredoxin family protein</fullName>
    </submittedName>
</protein>
<evidence type="ECO:0000259" key="1">
    <source>
        <dbReference type="PROSITE" id="PS51352"/>
    </source>
</evidence>
<evidence type="ECO:0000313" key="2">
    <source>
        <dbReference type="EMBL" id="TXC68216.1"/>
    </source>
</evidence>
<dbReference type="Proteomes" id="UP000321129">
    <property type="component" value="Unassembled WGS sequence"/>
</dbReference>
<keyword evidence="3" id="KW-1185">Reference proteome</keyword>